<dbReference type="SMART" id="SM00066">
    <property type="entry name" value="GAL4"/>
    <property type="match status" value="1"/>
</dbReference>
<dbReference type="PROSITE" id="PS00463">
    <property type="entry name" value="ZN2_CY6_FUNGAL_1"/>
    <property type="match status" value="1"/>
</dbReference>
<dbReference type="AlphaFoldDB" id="A0A2T2NKI6"/>
<dbReference type="PANTHER" id="PTHR47338:SF20">
    <property type="entry name" value="ZN(II)2CYS6 TRANSCRIPTION FACTOR (EUROFUNG)"/>
    <property type="match status" value="1"/>
</dbReference>
<dbReference type="Gene3D" id="4.10.240.10">
    <property type="entry name" value="Zn(2)-C6 fungal-type DNA-binding domain"/>
    <property type="match status" value="1"/>
</dbReference>
<dbReference type="CDD" id="cd12148">
    <property type="entry name" value="fungal_TF_MHR"/>
    <property type="match status" value="1"/>
</dbReference>
<gene>
    <name evidence="7" type="ORF">BS50DRAFT_621663</name>
</gene>
<sequence length="531" mass="59098">MASDNTTAPHACRECRKLKRKCPRELPFCSLCTRLNKRCIYSQDDQSKEIDDEGRWLHDGAAMSDSTFPSLYLLDSKAFAKNPLDDVDPGIEIPTWVKEHFPVESISSICETYIQSIHPWLPILNTRRLLREIEQSQFQPHSSLALLILCMSLVSKYPATEKASKESLYQACKAFGSRIESSGAVSLRLLQATVLISLYEIGHGVSPAAYLTVGHASQLGLLMGLHDRNHAAQLIKGPASHAIREEERRAWWSVLILDRFVHIGTAGLPLSVPDPGQGDLLPSCDRLWNNGEAGVSQPILCMSLPFENTTAPFASCCQAGHMLGQVLRHRDDQANRLEPWNRLSEALQLHNTLIALDSDIYQRYVLTSHSHEPGGWVAYAICCTARFILYGMYACNEPDAVIVSQGRIEDEIRMQQVSLEGIKDMASTKVPDLVRTMASAGLHLHMISPLMCYSIYHAASECAWFINETQNPEIVEEMNFLVETLKHLSGRWGVAALYVKLLEQEDSLKTLREAMAESLGLPAHGNGSSFG</sequence>
<keyword evidence="5" id="KW-0539">Nucleus</keyword>
<dbReference type="Proteomes" id="UP000240883">
    <property type="component" value="Unassembled WGS sequence"/>
</dbReference>
<comment type="subcellular location">
    <subcellularLocation>
        <location evidence="1">Nucleus</location>
    </subcellularLocation>
</comment>
<evidence type="ECO:0000259" key="6">
    <source>
        <dbReference type="PROSITE" id="PS50048"/>
    </source>
</evidence>
<evidence type="ECO:0000256" key="1">
    <source>
        <dbReference type="ARBA" id="ARBA00004123"/>
    </source>
</evidence>
<dbReference type="PROSITE" id="PS50048">
    <property type="entry name" value="ZN2_CY6_FUNGAL_2"/>
    <property type="match status" value="1"/>
</dbReference>
<protein>
    <recommendedName>
        <fullName evidence="6">Zn(2)-C6 fungal-type domain-containing protein</fullName>
    </recommendedName>
</protein>
<proteinExistence type="predicted"/>
<dbReference type="PANTHER" id="PTHR47338">
    <property type="entry name" value="ZN(II)2CYS6 TRANSCRIPTION FACTOR (EUROFUNG)-RELATED"/>
    <property type="match status" value="1"/>
</dbReference>
<evidence type="ECO:0000256" key="5">
    <source>
        <dbReference type="ARBA" id="ARBA00023242"/>
    </source>
</evidence>
<dbReference type="InterPro" id="IPR007219">
    <property type="entry name" value="XnlR_reg_dom"/>
</dbReference>
<dbReference type="InterPro" id="IPR050815">
    <property type="entry name" value="TF_fung"/>
</dbReference>
<evidence type="ECO:0000313" key="8">
    <source>
        <dbReference type="Proteomes" id="UP000240883"/>
    </source>
</evidence>
<dbReference type="InterPro" id="IPR001138">
    <property type="entry name" value="Zn2Cys6_DnaBD"/>
</dbReference>
<keyword evidence="3" id="KW-0805">Transcription regulation</keyword>
<dbReference type="GO" id="GO:0005634">
    <property type="term" value="C:nucleus"/>
    <property type="evidence" value="ECO:0007669"/>
    <property type="project" value="UniProtKB-SubCell"/>
</dbReference>
<accession>A0A2T2NKI6</accession>
<dbReference type="Pfam" id="PF00172">
    <property type="entry name" value="Zn_clus"/>
    <property type="match status" value="1"/>
</dbReference>
<evidence type="ECO:0000256" key="3">
    <source>
        <dbReference type="ARBA" id="ARBA00023015"/>
    </source>
</evidence>
<dbReference type="GO" id="GO:0006351">
    <property type="term" value="P:DNA-templated transcription"/>
    <property type="evidence" value="ECO:0007669"/>
    <property type="project" value="InterPro"/>
</dbReference>
<dbReference type="CDD" id="cd00067">
    <property type="entry name" value="GAL4"/>
    <property type="match status" value="1"/>
</dbReference>
<dbReference type="STRING" id="1448308.A0A2T2NKI6"/>
<name>A0A2T2NKI6_CORCC</name>
<feature type="domain" description="Zn(2)-C6 fungal-type" evidence="6">
    <location>
        <begin position="11"/>
        <end position="41"/>
    </location>
</feature>
<dbReference type="GO" id="GO:0003677">
    <property type="term" value="F:DNA binding"/>
    <property type="evidence" value="ECO:0007669"/>
    <property type="project" value="InterPro"/>
</dbReference>
<keyword evidence="8" id="KW-1185">Reference proteome</keyword>
<dbReference type="EMBL" id="KZ678136">
    <property type="protein sequence ID" value="PSN65869.1"/>
    <property type="molecule type" value="Genomic_DNA"/>
</dbReference>
<dbReference type="GO" id="GO:0000981">
    <property type="term" value="F:DNA-binding transcription factor activity, RNA polymerase II-specific"/>
    <property type="evidence" value="ECO:0007669"/>
    <property type="project" value="InterPro"/>
</dbReference>
<dbReference type="OrthoDB" id="3862662at2759"/>
<evidence type="ECO:0000256" key="2">
    <source>
        <dbReference type="ARBA" id="ARBA00022723"/>
    </source>
</evidence>
<keyword evidence="4" id="KW-0804">Transcription</keyword>
<evidence type="ECO:0000256" key="4">
    <source>
        <dbReference type="ARBA" id="ARBA00023163"/>
    </source>
</evidence>
<dbReference type="Pfam" id="PF04082">
    <property type="entry name" value="Fungal_trans"/>
    <property type="match status" value="1"/>
</dbReference>
<reference evidence="7 8" key="1">
    <citation type="journal article" date="2018" name="Front. Microbiol.">
        <title>Genome-Wide Analysis of Corynespora cassiicola Leaf Fall Disease Putative Effectors.</title>
        <authorList>
            <person name="Lopez D."/>
            <person name="Ribeiro S."/>
            <person name="Label P."/>
            <person name="Fumanal B."/>
            <person name="Venisse J.S."/>
            <person name="Kohler A."/>
            <person name="de Oliveira R.R."/>
            <person name="Labutti K."/>
            <person name="Lipzen A."/>
            <person name="Lail K."/>
            <person name="Bauer D."/>
            <person name="Ohm R.A."/>
            <person name="Barry K.W."/>
            <person name="Spatafora J."/>
            <person name="Grigoriev I.V."/>
            <person name="Martin F.M."/>
            <person name="Pujade-Renaud V."/>
        </authorList>
    </citation>
    <scope>NUCLEOTIDE SEQUENCE [LARGE SCALE GENOMIC DNA]</scope>
    <source>
        <strain evidence="7 8">Philippines</strain>
    </source>
</reference>
<dbReference type="GO" id="GO:0008270">
    <property type="term" value="F:zinc ion binding"/>
    <property type="evidence" value="ECO:0007669"/>
    <property type="project" value="InterPro"/>
</dbReference>
<evidence type="ECO:0000313" key="7">
    <source>
        <dbReference type="EMBL" id="PSN65869.1"/>
    </source>
</evidence>
<keyword evidence="2" id="KW-0479">Metal-binding</keyword>
<dbReference type="SUPFAM" id="SSF57701">
    <property type="entry name" value="Zn2/Cys6 DNA-binding domain"/>
    <property type="match status" value="1"/>
</dbReference>
<dbReference type="InterPro" id="IPR036864">
    <property type="entry name" value="Zn2-C6_fun-type_DNA-bd_sf"/>
</dbReference>
<organism evidence="7 8">
    <name type="scientific">Corynespora cassiicola Philippines</name>
    <dbReference type="NCBI Taxonomy" id="1448308"/>
    <lineage>
        <taxon>Eukaryota</taxon>
        <taxon>Fungi</taxon>
        <taxon>Dikarya</taxon>
        <taxon>Ascomycota</taxon>
        <taxon>Pezizomycotina</taxon>
        <taxon>Dothideomycetes</taxon>
        <taxon>Pleosporomycetidae</taxon>
        <taxon>Pleosporales</taxon>
        <taxon>Corynesporascaceae</taxon>
        <taxon>Corynespora</taxon>
    </lineage>
</organism>